<dbReference type="VEuPathDB" id="VectorBase:LOC119169616"/>
<feature type="region of interest" description="Disordered" evidence="1">
    <location>
        <begin position="32"/>
        <end position="105"/>
    </location>
</feature>
<sequence>MKPVSLFLLAVYLLVVQAEDSAGRTFGFGQSHPALQHAHHGHGMSPQTQGHFNHVLPPHHGSDAGHAHGHSHHGQATSGHQHQVVHGHQHNHQQPVQPGAATEPAASNVHTVPVLMCRVVKVPVNTPVPTVPPRSDSSSSGTHGVGSHIAHSISHVFGTVVNPVVALLRNASVWLNRTTHGDNGAAAHHHNHHHQSAVPHSLVLQKKVQVIGQRDNIPNGPASISTRPASVTSAPTTPSPAPAVASTVSSATTLSRLTTVPPFAPTALPTVGAAAPSLRGPVPRDGTFLVTTTTVPSTDVPSSAPANVSSAPPVLFPVTDSSTSTLSTVVSSTLPAAHITTLAASTTAPDSLNFRAIPFTPTTASSELPATTPADATSTAAISVETTAAFLDPTVVTTQHPQPAEVTTTHLPSTASIETPRRGVTLDPRAGPFTLLVTSSKVPATGLALQEQSNAATSPPSTLPVEPRALTTSPPEATTSLPVATDAPSLPLPGTTLPPTAGTTFARMSTVVPIDPVTNRVPPVTTTAAGTLAPVPLSTTKLPVRLLSTTLGSTTSPLAKFTFFGVRSVRPETR</sequence>
<protein>
    <submittedName>
        <fullName evidence="3">Uncharacterized protein</fullName>
    </submittedName>
</protein>
<evidence type="ECO:0000313" key="4">
    <source>
        <dbReference type="Proteomes" id="UP000821866"/>
    </source>
</evidence>
<comment type="caution">
    <text evidence="3">The sequence shown here is derived from an EMBL/GenBank/DDBJ whole genome shotgun (WGS) entry which is preliminary data.</text>
</comment>
<reference evidence="3" key="2">
    <citation type="submission" date="2021-09" db="EMBL/GenBank/DDBJ databases">
        <authorList>
            <person name="Jia N."/>
            <person name="Wang J."/>
            <person name="Shi W."/>
            <person name="Du L."/>
            <person name="Sun Y."/>
            <person name="Zhan W."/>
            <person name="Jiang J."/>
            <person name="Wang Q."/>
            <person name="Zhang B."/>
            <person name="Ji P."/>
            <person name="Sakyi L.B."/>
            <person name="Cui X."/>
            <person name="Yuan T."/>
            <person name="Jiang B."/>
            <person name="Yang W."/>
            <person name="Lam T.T.-Y."/>
            <person name="Chang Q."/>
            <person name="Ding S."/>
            <person name="Wang X."/>
            <person name="Zhu J."/>
            <person name="Ruan X."/>
            <person name="Zhao L."/>
            <person name="Wei J."/>
            <person name="Que T."/>
            <person name="Du C."/>
            <person name="Cheng J."/>
            <person name="Dai P."/>
            <person name="Han X."/>
            <person name="Huang E."/>
            <person name="Gao Y."/>
            <person name="Liu J."/>
            <person name="Shao H."/>
            <person name="Ye R."/>
            <person name="Li L."/>
            <person name="Wei W."/>
            <person name="Wang X."/>
            <person name="Wang C."/>
            <person name="Huo Q."/>
            <person name="Li W."/>
            <person name="Guo W."/>
            <person name="Chen H."/>
            <person name="Chen S."/>
            <person name="Zhou L."/>
            <person name="Zhou L."/>
            <person name="Ni X."/>
            <person name="Tian J."/>
            <person name="Zhou Y."/>
            <person name="Sheng Y."/>
            <person name="Liu T."/>
            <person name="Pan Y."/>
            <person name="Xia L."/>
            <person name="Li J."/>
            <person name="Zhao F."/>
            <person name="Cao W."/>
        </authorList>
    </citation>
    <scope>NUCLEOTIDE SEQUENCE</scope>
    <source>
        <strain evidence="3">Rmic-2018</strain>
        <tissue evidence="3">Larvae</tissue>
    </source>
</reference>
<accession>A0A9J6DWV0</accession>
<dbReference type="AlphaFoldDB" id="A0A9J6DWV0"/>
<feature type="region of interest" description="Disordered" evidence="1">
    <location>
        <begin position="450"/>
        <end position="492"/>
    </location>
</feature>
<evidence type="ECO:0000256" key="2">
    <source>
        <dbReference type="SAM" id="SignalP"/>
    </source>
</evidence>
<keyword evidence="2" id="KW-0732">Signal</keyword>
<feature type="region of interest" description="Disordered" evidence="1">
    <location>
        <begin position="400"/>
        <end position="428"/>
    </location>
</feature>
<feature type="compositionally biased region" description="Polar residues" evidence="1">
    <location>
        <begin position="450"/>
        <end position="460"/>
    </location>
</feature>
<gene>
    <name evidence="3" type="ORF">HPB51_024238</name>
</gene>
<name>A0A9J6DWV0_RHIMP</name>
<feature type="compositionally biased region" description="Polar residues" evidence="1">
    <location>
        <begin position="400"/>
        <end position="417"/>
    </location>
</feature>
<feature type="compositionally biased region" description="Polar residues" evidence="1">
    <location>
        <begin position="470"/>
        <end position="482"/>
    </location>
</feature>
<evidence type="ECO:0000256" key="1">
    <source>
        <dbReference type="SAM" id="MobiDB-lite"/>
    </source>
</evidence>
<feature type="region of interest" description="Disordered" evidence="1">
    <location>
        <begin position="214"/>
        <end position="245"/>
    </location>
</feature>
<feature type="region of interest" description="Disordered" evidence="1">
    <location>
        <begin position="127"/>
        <end position="146"/>
    </location>
</feature>
<keyword evidence="4" id="KW-1185">Reference proteome</keyword>
<feature type="compositionally biased region" description="Low complexity" evidence="1">
    <location>
        <begin position="225"/>
        <end position="245"/>
    </location>
</feature>
<proteinExistence type="predicted"/>
<feature type="signal peptide" evidence="2">
    <location>
        <begin position="1"/>
        <end position="18"/>
    </location>
</feature>
<dbReference type="OMA" id="GHFNHVL"/>
<dbReference type="EMBL" id="JABSTU010000007">
    <property type="protein sequence ID" value="KAH8026739.1"/>
    <property type="molecule type" value="Genomic_DNA"/>
</dbReference>
<feature type="chain" id="PRO_5039939408" evidence="2">
    <location>
        <begin position="19"/>
        <end position="574"/>
    </location>
</feature>
<organism evidence="3 4">
    <name type="scientific">Rhipicephalus microplus</name>
    <name type="common">Cattle tick</name>
    <name type="synonym">Boophilus microplus</name>
    <dbReference type="NCBI Taxonomy" id="6941"/>
    <lineage>
        <taxon>Eukaryota</taxon>
        <taxon>Metazoa</taxon>
        <taxon>Ecdysozoa</taxon>
        <taxon>Arthropoda</taxon>
        <taxon>Chelicerata</taxon>
        <taxon>Arachnida</taxon>
        <taxon>Acari</taxon>
        <taxon>Parasitiformes</taxon>
        <taxon>Ixodida</taxon>
        <taxon>Ixodoidea</taxon>
        <taxon>Ixodidae</taxon>
        <taxon>Rhipicephalinae</taxon>
        <taxon>Rhipicephalus</taxon>
        <taxon>Boophilus</taxon>
    </lineage>
</organism>
<dbReference type="Proteomes" id="UP000821866">
    <property type="component" value="Unassembled WGS sequence"/>
</dbReference>
<dbReference type="OrthoDB" id="6530039at2759"/>
<reference evidence="3" key="1">
    <citation type="journal article" date="2020" name="Cell">
        <title>Large-Scale Comparative Analyses of Tick Genomes Elucidate Their Genetic Diversity and Vector Capacities.</title>
        <authorList>
            <consortium name="Tick Genome and Microbiome Consortium (TIGMIC)"/>
            <person name="Jia N."/>
            <person name="Wang J."/>
            <person name="Shi W."/>
            <person name="Du L."/>
            <person name="Sun Y."/>
            <person name="Zhan W."/>
            <person name="Jiang J.F."/>
            <person name="Wang Q."/>
            <person name="Zhang B."/>
            <person name="Ji P."/>
            <person name="Bell-Sakyi L."/>
            <person name="Cui X.M."/>
            <person name="Yuan T.T."/>
            <person name="Jiang B.G."/>
            <person name="Yang W.F."/>
            <person name="Lam T.T."/>
            <person name="Chang Q.C."/>
            <person name="Ding S.J."/>
            <person name="Wang X.J."/>
            <person name="Zhu J.G."/>
            <person name="Ruan X.D."/>
            <person name="Zhao L."/>
            <person name="Wei J.T."/>
            <person name="Ye R.Z."/>
            <person name="Que T.C."/>
            <person name="Du C.H."/>
            <person name="Zhou Y.H."/>
            <person name="Cheng J.X."/>
            <person name="Dai P.F."/>
            <person name="Guo W.B."/>
            <person name="Han X.H."/>
            <person name="Huang E.J."/>
            <person name="Li L.F."/>
            <person name="Wei W."/>
            <person name="Gao Y.C."/>
            <person name="Liu J.Z."/>
            <person name="Shao H.Z."/>
            <person name="Wang X."/>
            <person name="Wang C.C."/>
            <person name="Yang T.C."/>
            <person name="Huo Q.B."/>
            <person name="Li W."/>
            <person name="Chen H.Y."/>
            <person name="Chen S.E."/>
            <person name="Zhou L.G."/>
            <person name="Ni X.B."/>
            <person name="Tian J.H."/>
            <person name="Sheng Y."/>
            <person name="Liu T."/>
            <person name="Pan Y.S."/>
            <person name="Xia L.Y."/>
            <person name="Li J."/>
            <person name="Zhao F."/>
            <person name="Cao W.C."/>
        </authorList>
    </citation>
    <scope>NUCLEOTIDE SEQUENCE</scope>
    <source>
        <strain evidence="3">Rmic-2018</strain>
    </source>
</reference>
<evidence type="ECO:0000313" key="3">
    <source>
        <dbReference type="EMBL" id="KAH8026739.1"/>
    </source>
</evidence>